<evidence type="ECO:0000313" key="2">
    <source>
        <dbReference type="Proteomes" id="UP000297703"/>
    </source>
</evidence>
<dbReference type="EMBL" id="QXTE01000049">
    <property type="protein sequence ID" value="TFK09814.1"/>
    <property type="molecule type" value="Genomic_DNA"/>
</dbReference>
<gene>
    <name evidence="1" type="ORF">DR999_PMT07211</name>
</gene>
<name>A0A4D9EVL7_9SAUR</name>
<sequence>MTRKEHVGTECHPEGKMKDKKMNACLIPSAAAAAKNTHSDSINANTAEPSANDHHRMIMYFYRKCQSPPRPNACKETCTYQVMSPGKTWQLPPSPAKLSLRKQTGRVTSWVRLSADRLYQGNREASASSEHPPLP</sequence>
<keyword evidence="2" id="KW-1185">Reference proteome</keyword>
<accession>A0A4D9EVL7</accession>
<organism evidence="1 2">
    <name type="scientific">Platysternon megacephalum</name>
    <name type="common">big-headed turtle</name>
    <dbReference type="NCBI Taxonomy" id="55544"/>
    <lineage>
        <taxon>Eukaryota</taxon>
        <taxon>Metazoa</taxon>
        <taxon>Chordata</taxon>
        <taxon>Craniata</taxon>
        <taxon>Vertebrata</taxon>
        <taxon>Euteleostomi</taxon>
        <taxon>Archelosauria</taxon>
        <taxon>Testudinata</taxon>
        <taxon>Testudines</taxon>
        <taxon>Cryptodira</taxon>
        <taxon>Durocryptodira</taxon>
        <taxon>Testudinoidea</taxon>
        <taxon>Platysternidae</taxon>
        <taxon>Platysternon</taxon>
    </lineage>
</organism>
<protein>
    <submittedName>
        <fullName evidence="1">Epithelial cell-transforming sequence 2 oncogene-like</fullName>
    </submittedName>
</protein>
<reference evidence="1 2" key="2">
    <citation type="submission" date="2019-04" db="EMBL/GenBank/DDBJ databases">
        <title>The genome sequence of big-headed turtle.</title>
        <authorList>
            <person name="Gong S."/>
        </authorList>
    </citation>
    <scope>NUCLEOTIDE SEQUENCE [LARGE SCALE GENOMIC DNA]</scope>
    <source>
        <strain evidence="1">DO16091913</strain>
        <tissue evidence="1">Muscle</tissue>
    </source>
</reference>
<proteinExistence type="predicted"/>
<comment type="caution">
    <text evidence="1">The sequence shown here is derived from an EMBL/GenBank/DDBJ whole genome shotgun (WGS) entry which is preliminary data.</text>
</comment>
<evidence type="ECO:0000313" key="1">
    <source>
        <dbReference type="EMBL" id="TFK09814.1"/>
    </source>
</evidence>
<reference evidence="1 2" key="1">
    <citation type="submission" date="2019-04" db="EMBL/GenBank/DDBJ databases">
        <title>Draft genome of the big-headed turtle Platysternon megacephalum.</title>
        <authorList>
            <person name="Gong S."/>
        </authorList>
    </citation>
    <scope>NUCLEOTIDE SEQUENCE [LARGE SCALE GENOMIC DNA]</scope>
    <source>
        <strain evidence="1">DO16091913</strain>
        <tissue evidence="1">Muscle</tissue>
    </source>
</reference>
<dbReference type="Proteomes" id="UP000297703">
    <property type="component" value="Unassembled WGS sequence"/>
</dbReference>
<dbReference type="AlphaFoldDB" id="A0A4D9EVL7"/>